<keyword evidence="7 10" id="KW-0804">Transcription</keyword>
<evidence type="ECO:0000256" key="4">
    <source>
        <dbReference type="ARBA" id="ARBA00011726"/>
    </source>
</evidence>
<dbReference type="GO" id="GO:0006355">
    <property type="term" value="P:regulation of DNA-templated transcription"/>
    <property type="evidence" value="ECO:0007669"/>
    <property type="project" value="InterPro"/>
</dbReference>
<comment type="function">
    <text evidence="1 10">Aux/IAA proteins are short-lived transcriptional factors that function as repressors of early auxin response genes at low auxin concentrations.</text>
</comment>
<keyword evidence="6 10" id="KW-0805">Transcription regulation</keyword>
<keyword evidence="14" id="KW-1185">Reference proteome</keyword>
<evidence type="ECO:0000256" key="8">
    <source>
        <dbReference type="ARBA" id="ARBA00023242"/>
    </source>
</evidence>
<evidence type="ECO:0000256" key="2">
    <source>
        <dbReference type="ARBA" id="ARBA00004123"/>
    </source>
</evidence>
<dbReference type="AlphaFoldDB" id="A0AAQ3PJD2"/>
<dbReference type="InterPro" id="IPR053793">
    <property type="entry name" value="PB1-like"/>
</dbReference>
<dbReference type="PANTHER" id="PTHR31734">
    <property type="entry name" value="AUXIN-RESPONSIVE PROTEIN IAA17"/>
    <property type="match status" value="1"/>
</dbReference>
<evidence type="ECO:0000259" key="12">
    <source>
        <dbReference type="PROSITE" id="PS51745"/>
    </source>
</evidence>
<dbReference type="Pfam" id="PF02309">
    <property type="entry name" value="AUX_IAA"/>
    <property type="match status" value="1"/>
</dbReference>
<evidence type="ECO:0000256" key="9">
    <source>
        <dbReference type="ARBA" id="ARBA00023294"/>
    </source>
</evidence>
<evidence type="ECO:0000256" key="11">
    <source>
        <dbReference type="SAM" id="MobiDB-lite"/>
    </source>
</evidence>
<name>A0AAQ3PJD2_PASNO</name>
<accession>A0AAQ3PJD2</accession>
<reference evidence="13 14" key="1">
    <citation type="submission" date="2024-02" db="EMBL/GenBank/DDBJ databases">
        <title>High-quality chromosome-scale genome assembly of Pensacola bahiagrass (Paspalum notatum Flugge var. saurae).</title>
        <authorList>
            <person name="Vega J.M."/>
            <person name="Podio M."/>
            <person name="Orjuela J."/>
            <person name="Siena L.A."/>
            <person name="Pessino S.C."/>
            <person name="Combes M.C."/>
            <person name="Mariac C."/>
            <person name="Albertini E."/>
            <person name="Pupilli F."/>
            <person name="Ortiz J.P.A."/>
            <person name="Leblanc O."/>
        </authorList>
    </citation>
    <scope>NUCLEOTIDE SEQUENCE [LARGE SCALE GENOMIC DNA]</scope>
    <source>
        <strain evidence="13">R1</strain>
        <tissue evidence="13">Leaf</tissue>
    </source>
</reference>
<dbReference type="Proteomes" id="UP001341281">
    <property type="component" value="Chromosome 01"/>
</dbReference>
<dbReference type="EMBL" id="CP144745">
    <property type="protein sequence ID" value="WVZ53084.1"/>
    <property type="molecule type" value="Genomic_DNA"/>
</dbReference>
<evidence type="ECO:0000256" key="3">
    <source>
        <dbReference type="ARBA" id="ARBA00006728"/>
    </source>
</evidence>
<evidence type="ECO:0000313" key="14">
    <source>
        <dbReference type="Proteomes" id="UP001341281"/>
    </source>
</evidence>
<keyword evidence="8 10" id="KW-0539">Nucleus</keyword>
<dbReference type="GO" id="GO:0009734">
    <property type="term" value="P:auxin-activated signaling pathway"/>
    <property type="evidence" value="ECO:0007669"/>
    <property type="project" value="UniProtKB-UniRule"/>
</dbReference>
<evidence type="ECO:0000256" key="1">
    <source>
        <dbReference type="ARBA" id="ARBA00002159"/>
    </source>
</evidence>
<comment type="similarity">
    <text evidence="3 10">Belongs to the Aux/IAA family.</text>
</comment>
<gene>
    <name evidence="13" type="ORF">U9M48_004070</name>
</gene>
<proteinExistence type="inferred from homology"/>
<dbReference type="GO" id="GO:0005634">
    <property type="term" value="C:nucleus"/>
    <property type="evidence" value="ECO:0007669"/>
    <property type="project" value="UniProtKB-SubCell"/>
</dbReference>
<evidence type="ECO:0000256" key="10">
    <source>
        <dbReference type="RuleBase" id="RU004549"/>
    </source>
</evidence>
<protein>
    <recommendedName>
        <fullName evidence="10">Auxin-responsive protein</fullName>
    </recommendedName>
</protein>
<comment type="subunit">
    <text evidence="4 10">Homodimers and heterodimers.</text>
</comment>
<dbReference type="Gene3D" id="3.10.20.90">
    <property type="entry name" value="Phosphatidylinositol 3-kinase Catalytic Subunit, Chain A, domain 1"/>
    <property type="match status" value="1"/>
</dbReference>
<evidence type="ECO:0000256" key="6">
    <source>
        <dbReference type="ARBA" id="ARBA00023015"/>
    </source>
</evidence>
<comment type="subcellular location">
    <subcellularLocation>
        <location evidence="2 10">Nucleus</location>
    </subcellularLocation>
</comment>
<feature type="domain" description="PB1" evidence="12">
    <location>
        <begin position="252"/>
        <end position="301"/>
    </location>
</feature>
<dbReference type="PROSITE" id="PS51745">
    <property type="entry name" value="PB1"/>
    <property type="match status" value="1"/>
</dbReference>
<dbReference type="InterPro" id="IPR033389">
    <property type="entry name" value="AUX/IAA_dom"/>
</dbReference>
<evidence type="ECO:0000256" key="5">
    <source>
        <dbReference type="ARBA" id="ARBA00022491"/>
    </source>
</evidence>
<sequence>MLNLAPFETPPLGRQQERANIPVATTAATTIIRAKEASSSDGTCFHGDLDLSLGISLSHGGSSYDATGCGNKASHGGRQGSCGDDDVRGCVASSGNTTVNVITDGHCGGHVGDLTVGGGWAAAAFMPSPTSFMHPWSLAARQQKAAAEQDRTPPAAYVPRYMLVLLITFLSPVISDAARAVPLPSSAVGWPPVHTSRRNIVTSMQMQLAKPAVTIDGPKSTTTHAGGDKKVAAAPTDSTVVATRPPPPPAANMFAKVHMEGYAIGRKINLRAQGSYDSLSRVLTKMTTNFFCRKYHTRKIE</sequence>
<dbReference type="PANTHER" id="PTHR31734:SF35">
    <property type="entry name" value="AUXIN-RESPONSIVE PROTEIN IAA27"/>
    <property type="match status" value="1"/>
</dbReference>
<evidence type="ECO:0000313" key="13">
    <source>
        <dbReference type="EMBL" id="WVZ53084.1"/>
    </source>
</evidence>
<evidence type="ECO:0000256" key="7">
    <source>
        <dbReference type="ARBA" id="ARBA00023163"/>
    </source>
</evidence>
<feature type="region of interest" description="Disordered" evidence="11">
    <location>
        <begin position="217"/>
        <end position="249"/>
    </location>
</feature>
<dbReference type="InterPro" id="IPR003311">
    <property type="entry name" value="AUX_IAA"/>
</dbReference>
<organism evidence="13 14">
    <name type="scientific">Paspalum notatum var. saurae</name>
    <dbReference type="NCBI Taxonomy" id="547442"/>
    <lineage>
        <taxon>Eukaryota</taxon>
        <taxon>Viridiplantae</taxon>
        <taxon>Streptophyta</taxon>
        <taxon>Embryophyta</taxon>
        <taxon>Tracheophyta</taxon>
        <taxon>Spermatophyta</taxon>
        <taxon>Magnoliopsida</taxon>
        <taxon>Liliopsida</taxon>
        <taxon>Poales</taxon>
        <taxon>Poaceae</taxon>
        <taxon>PACMAD clade</taxon>
        <taxon>Panicoideae</taxon>
        <taxon>Andropogonodae</taxon>
        <taxon>Paspaleae</taxon>
        <taxon>Paspalinae</taxon>
        <taxon>Paspalum</taxon>
    </lineage>
</organism>
<keyword evidence="5 10" id="KW-0678">Repressor</keyword>
<keyword evidence="9 10" id="KW-0927">Auxin signaling pathway</keyword>